<keyword evidence="6" id="KW-0472">Membrane</keyword>
<dbReference type="OMA" id="VEGEYLW"/>
<reference evidence="7" key="2">
    <citation type="submission" date="2015-06" db="UniProtKB">
        <authorList>
            <consortium name="EnsemblMetazoa"/>
        </authorList>
    </citation>
    <scope>IDENTIFICATION</scope>
</reference>
<keyword evidence="4" id="KW-0067">ATP-binding</keyword>
<evidence type="ECO:0000256" key="4">
    <source>
        <dbReference type="PIRSR" id="PIRSR600407-2"/>
    </source>
</evidence>
<dbReference type="GO" id="GO:0005524">
    <property type="term" value="F:ATP binding"/>
    <property type="evidence" value="ECO:0007669"/>
    <property type="project" value="UniProtKB-KW"/>
</dbReference>
<keyword evidence="4" id="KW-0547">Nucleotide-binding</keyword>
<dbReference type="GO" id="GO:0009134">
    <property type="term" value="P:nucleoside diphosphate catabolic process"/>
    <property type="evidence" value="ECO:0007669"/>
    <property type="project" value="TreeGrafter"/>
</dbReference>
<organism evidence="7 8">
    <name type="scientific">Tetranychus urticae</name>
    <name type="common">Two-spotted spider mite</name>
    <dbReference type="NCBI Taxonomy" id="32264"/>
    <lineage>
        <taxon>Eukaryota</taxon>
        <taxon>Metazoa</taxon>
        <taxon>Ecdysozoa</taxon>
        <taxon>Arthropoda</taxon>
        <taxon>Chelicerata</taxon>
        <taxon>Arachnida</taxon>
        <taxon>Acari</taxon>
        <taxon>Acariformes</taxon>
        <taxon>Trombidiformes</taxon>
        <taxon>Prostigmata</taxon>
        <taxon>Eleutherengona</taxon>
        <taxon>Raphignathae</taxon>
        <taxon>Tetranychoidea</taxon>
        <taxon>Tetranychidae</taxon>
        <taxon>Tetranychus</taxon>
    </lineage>
</organism>
<feature type="transmembrane region" description="Helical" evidence="6">
    <location>
        <begin position="479"/>
        <end position="500"/>
    </location>
</feature>
<evidence type="ECO:0000256" key="1">
    <source>
        <dbReference type="ARBA" id="ARBA00009283"/>
    </source>
</evidence>
<dbReference type="PROSITE" id="PS01238">
    <property type="entry name" value="GDA1_CD39_NTPASE"/>
    <property type="match status" value="1"/>
</dbReference>
<dbReference type="AlphaFoldDB" id="T1KJL0"/>
<dbReference type="EnsemblMetazoa" id="tetur13g00330.1">
    <property type="protein sequence ID" value="tetur13g00330.1"/>
    <property type="gene ID" value="tetur13g00330"/>
</dbReference>
<dbReference type="OrthoDB" id="6372431at2759"/>
<dbReference type="KEGG" id="tut:107364935"/>
<comment type="similarity">
    <text evidence="1 5">Belongs to the GDA1/CD39 NTPase family.</text>
</comment>
<evidence type="ECO:0000313" key="8">
    <source>
        <dbReference type="Proteomes" id="UP000015104"/>
    </source>
</evidence>
<dbReference type="STRING" id="32264.T1KJL0"/>
<dbReference type="eggNOG" id="KOG1386">
    <property type="taxonomic scope" value="Eukaryota"/>
</dbReference>
<feature type="binding site" evidence="4">
    <location>
        <begin position="198"/>
        <end position="202"/>
    </location>
    <ligand>
        <name>ATP</name>
        <dbReference type="ChEBI" id="CHEBI:30616"/>
    </ligand>
</feature>
<dbReference type="PANTHER" id="PTHR11782:SF83">
    <property type="entry name" value="GUANOSINE-DIPHOSPHATASE"/>
    <property type="match status" value="1"/>
</dbReference>
<dbReference type="Proteomes" id="UP000015104">
    <property type="component" value="Unassembled WGS sequence"/>
</dbReference>
<protein>
    <submittedName>
        <fullName evidence="7">Uncharacterized protein</fullName>
    </submittedName>
</protein>
<keyword evidence="2 5" id="KW-0378">Hydrolase</keyword>
<keyword evidence="6" id="KW-0812">Transmembrane</keyword>
<dbReference type="GO" id="GO:0017111">
    <property type="term" value="F:ribonucleoside triphosphate phosphatase activity"/>
    <property type="evidence" value="ECO:0007669"/>
    <property type="project" value="TreeGrafter"/>
</dbReference>
<keyword evidence="6" id="KW-1133">Transmembrane helix</keyword>
<dbReference type="InterPro" id="IPR000407">
    <property type="entry name" value="GDA1_CD39_NTPase"/>
</dbReference>
<dbReference type="GO" id="GO:0005886">
    <property type="term" value="C:plasma membrane"/>
    <property type="evidence" value="ECO:0007669"/>
    <property type="project" value="TreeGrafter"/>
</dbReference>
<dbReference type="Gene3D" id="3.30.420.150">
    <property type="entry name" value="Exopolyphosphatase. Domain 2"/>
    <property type="match status" value="1"/>
</dbReference>
<evidence type="ECO:0000256" key="6">
    <source>
        <dbReference type="SAM" id="Phobius"/>
    </source>
</evidence>
<dbReference type="GO" id="GO:0045134">
    <property type="term" value="F:UDP phosphatase activity"/>
    <property type="evidence" value="ECO:0007669"/>
    <property type="project" value="TreeGrafter"/>
</dbReference>
<dbReference type="GO" id="GO:0004382">
    <property type="term" value="F:GDP phosphatase activity"/>
    <property type="evidence" value="ECO:0007669"/>
    <property type="project" value="TreeGrafter"/>
</dbReference>
<name>T1KJL0_TETUR</name>
<gene>
    <name evidence="7" type="primary">107364935</name>
</gene>
<evidence type="ECO:0000313" key="7">
    <source>
        <dbReference type="EnsemblMetazoa" id="tetur13g00330.1"/>
    </source>
</evidence>
<dbReference type="Pfam" id="PF01150">
    <property type="entry name" value="GDA1_CD39"/>
    <property type="match status" value="1"/>
</dbReference>
<feature type="active site" description="Proton acceptor" evidence="3">
    <location>
        <position position="162"/>
    </location>
</feature>
<dbReference type="HOGENOM" id="CLU_010246_2_3_1"/>
<evidence type="ECO:0000256" key="5">
    <source>
        <dbReference type="RuleBase" id="RU003833"/>
    </source>
</evidence>
<accession>T1KJL0</accession>
<evidence type="ECO:0000256" key="3">
    <source>
        <dbReference type="PIRSR" id="PIRSR600407-1"/>
    </source>
</evidence>
<dbReference type="EMBL" id="CAEY01000163">
    <property type="status" value="NOT_ANNOTATED_CDS"/>
    <property type="molecule type" value="Genomic_DNA"/>
</dbReference>
<dbReference type="PANTHER" id="PTHR11782">
    <property type="entry name" value="ADENOSINE/GUANOSINE DIPHOSPHATASE"/>
    <property type="match status" value="1"/>
</dbReference>
<reference evidence="8" key="1">
    <citation type="submission" date="2011-08" db="EMBL/GenBank/DDBJ databases">
        <authorList>
            <person name="Rombauts S."/>
        </authorList>
    </citation>
    <scope>NUCLEOTIDE SEQUENCE</scope>
    <source>
        <strain evidence="8">London</strain>
    </source>
</reference>
<dbReference type="Gene3D" id="3.30.420.40">
    <property type="match status" value="1"/>
</dbReference>
<sequence length="512" mass="57583">MATKLLFLLPIAILIVISTFCLWKYLPGIKPLDYGLTIDAGSSHSEVILYTWSDKVNGTGHARQLSSVEVSNGIDDHGEDIESTVNELYNAVASAVDQIPEGVLGPFPLFLGATAGIRILNLTKPELVDEIMSSINTNLSNSDFNGRSLDVKQVRILSGSEEGLYAWVTVNYLLNSLEDDSTAQPDEMDTLGMLDMGGASSQIAYQINETNENKNDQSVNSVSLFGKNYTVKSHSNLCFGSDQGYTRYLFELVRRHFDNTEIEKDSADNSSSIRSIKIRDPCNHDSPVEMHRGTEFTSNPCLKTLSTYDLENTEITFEPSMNHSKCASVIIDLIDQSYCEQHYALCPTSESDPAPLKTHFYAISSYYYSTKVLPSIQNGGDVFHNDTDYLHQVNHWCTTPWVEKVQLADPKYARYLCFKQLYIYYTLKTIYQFTDDQWPYIHFRNKIRDSSLGWSLGYMITETNIIPSKPVKPVIWSKYASFGSLGLLAAVMIFLTAYWIGRRSKSADINHA</sequence>
<evidence type="ECO:0000256" key="2">
    <source>
        <dbReference type="ARBA" id="ARBA00022801"/>
    </source>
</evidence>
<proteinExistence type="inferred from homology"/>
<keyword evidence="8" id="KW-1185">Reference proteome</keyword>